<dbReference type="AlphaFoldDB" id="A0A067R089"/>
<evidence type="ECO:0000256" key="13">
    <source>
        <dbReference type="RuleBase" id="RU003925"/>
    </source>
</evidence>
<dbReference type="InParanoid" id="A0A067R089"/>
<comment type="subcellular location">
    <subcellularLocation>
        <location evidence="1">Golgi apparatus</location>
    </subcellularLocation>
</comment>
<evidence type="ECO:0000256" key="6">
    <source>
        <dbReference type="ARBA" id="ARBA00022927"/>
    </source>
</evidence>
<feature type="binding site" evidence="11">
    <location>
        <begin position="62"/>
        <end position="69"/>
    </location>
    <ligand>
        <name>GTP</name>
        <dbReference type="ChEBI" id="CHEBI:37565"/>
    </ligand>
</feature>
<keyword evidence="12" id="KW-0479">Metal-binding</keyword>
<dbReference type="GO" id="GO:0016192">
    <property type="term" value="P:vesicle-mediated transport"/>
    <property type="evidence" value="ECO:0007669"/>
    <property type="project" value="UniProtKB-ARBA"/>
</dbReference>
<keyword evidence="3" id="KW-0813">Transport</keyword>
<evidence type="ECO:0000256" key="2">
    <source>
        <dbReference type="ARBA" id="ARBA00010290"/>
    </source>
</evidence>
<dbReference type="EMBL" id="KK852806">
    <property type="protein sequence ID" value="KDR16095.1"/>
    <property type="molecule type" value="Genomic_DNA"/>
</dbReference>
<dbReference type="OrthoDB" id="2011769at2759"/>
<dbReference type="SMART" id="SM00178">
    <property type="entry name" value="SAR"/>
    <property type="match status" value="1"/>
</dbReference>
<evidence type="ECO:0000256" key="10">
    <source>
        <dbReference type="ARBA" id="ARBA00040616"/>
    </source>
</evidence>
<dbReference type="SMART" id="SM00177">
    <property type="entry name" value="ARF"/>
    <property type="match status" value="1"/>
</dbReference>
<sequence>MVQTIAVDLKKSHIIGDLQSPKMNFTIEMALNDQGRKGNGLLSILRKLKSQPDKELRLLLLGLDNAGKTTLLKKLASEDITHITPTQGFNIKSVQSEGFKLNVWDIGGQRKIRPYWRNYFENTDVLIYVIDSADRKRLEETGHELEELLMEDKLANVPLLVYANKQDLLHAAPASDIAEGLGLHTIKDRPWQIQACSATAGEGVKDGMEWVCKNIKKK</sequence>
<dbReference type="CDD" id="cd04155">
    <property type="entry name" value="Arl3"/>
    <property type="match status" value="1"/>
</dbReference>
<dbReference type="FunCoup" id="A0A067R089">
    <property type="interactions" value="178"/>
</dbReference>
<evidence type="ECO:0000256" key="1">
    <source>
        <dbReference type="ARBA" id="ARBA00004555"/>
    </source>
</evidence>
<dbReference type="GO" id="GO:0005525">
    <property type="term" value="F:GTP binding"/>
    <property type="evidence" value="ECO:0007669"/>
    <property type="project" value="UniProtKB-KW"/>
</dbReference>
<dbReference type="STRING" id="136037.A0A067R089"/>
<dbReference type="NCBIfam" id="TIGR00231">
    <property type="entry name" value="small_GTP"/>
    <property type="match status" value="1"/>
</dbReference>
<organism evidence="14 15">
    <name type="scientific">Zootermopsis nevadensis</name>
    <name type="common">Dampwood termite</name>
    <dbReference type="NCBI Taxonomy" id="136037"/>
    <lineage>
        <taxon>Eukaryota</taxon>
        <taxon>Metazoa</taxon>
        <taxon>Ecdysozoa</taxon>
        <taxon>Arthropoda</taxon>
        <taxon>Hexapoda</taxon>
        <taxon>Insecta</taxon>
        <taxon>Pterygota</taxon>
        <taxon>Neoptera</taxon>
        <taxon>Polyneoptera</taxon>
        <taxon>Dictyoptera</taxon>
        <taxon>Blattodea</taxon>
        <taxon>Blattoidea</taxon>
        <taxon>Termitoidae</taxon>
        <taxon>Termopsidae</taxon>
        <taxon>Zootermopsis</taxon>
    </lineage>
</organism>
<dbReference type="GO" id="GO:0046872">
    <property type="term" value="F:metal ion binding"/>
    <property type="evidence" value="ECO:0007669"/>
    <property type="project" value="UniProtKB-KW"/>
</dbReference>
<feature type="binding site" evidence="12">
    <location>
        <position position="86"/>
    </location>
    <ligand>
        <name>Mg(2+)</name>
        <dbReference type="ChEBI" id="CHEBI:18420"/>
    </ligand>
</feature>
<feature type="binding site" evidence="12">
    <location>
        <position position="69"/>
    </location>
    <ligand>
        <name>Mg(2+)</name>
        <dbReference type="ChEBI" id="CHEBI:18420"/>
    </ligand>
</feature>
<dbReference type="Proteomes" id="UP000027135">
    <property type="component" value="Unassembled WGS sequence"/>
</dbReference>
<protein>
    <recommendedName>
        <fullName evidence="10">ADP-ribosylation factor-like protein 3</fullName>
    </recommendedName>
</protein>
<keyword evidence="15" id="KW-1185">Reference proteome</keyword>
<gene>
    <name evidence="14" type="ORF">L798_10365</name>
</gene>
<dbReference type="InterPro" id="IPR006689">
    <property type="entry name" value="Small_GTPase_ARF/SAR"/>
</dbReference>
<name>A0A067R089_ZOONE</name>
<dbReference type="PANTHER" id="PTHR45697">
    <property type="entry name" value="ADP-RIBOSYLATION FACTOR-LIKE PROTEIN 2-RELATED"/>
    <property type="match status" value="1"/>
</dbReference>
<dbReference type="InterPro" id="IPR027417">
    <property type="entry name" value="P-loop_NTPase"/>
</dbReference>
<dbReference type="GO" id="GO:0003924">
    <property type="term" value="F:GTPase activity"/>
    <property type="evidence" value="ECO:0007669"/>
    <property type="project" value="InterPro"/>
</dbReference>
<dbReference type="PROSITE" id="PS51417">
    <property type="entry name" value="ARF"/>
    <property type="match status" value="1"/>
</dbReference>
<evidence type="ECO:0000256" key="4">
    <source>
        <dbReference type="ARBA" id="ARBA00022707"/>
    </source>
</evidence>
<evidence type="ECO:0000256" key="11">
    <source>
        <dbReference type="PIRSR" id="PIRSR606689-1"/>
    </source>
</evidence>
<evidence type="ECO:0000256" key="7">
    <source>
        <dbReference type="ARBA" id="ARBA00023034"/>
    </source>
</evidence>
<dbReference type="SUPFAM" id="SSF52540">
    <property type="entry name" value="P-loop containing nucleoside triphosphate hydrolases"/>
    <property type="match status" value="1"/>
</dbReference>
<evidence type="ECO:0000313" key="14">
    <source>
        <dbReference type="EMBL" id="KDR16095.1"/>
    </source>
</evidence>
<keyword evidence="7" id="KW-0333">Golgi apparatus</keyword>
<keyword evidence="4" id="KW-0519">Myristate</keyword>
<dbReference type="GO" id="GO:0005794">
    <property type="term" value="C:Golgi apparatus"/>
    <property type="evidence" value="ECO:0007669"/>
    <property type="project" value="UniProtKB-SubCell"/>
</dbReference>
<keyword evidence="6" id="KW-0653">Protein transport</keyword>
<dbReference type="InterPro" id="IPR044612">
    <property type="entry name" value="ARL2/3"/>
</dbReference>
<keyword evidence="9" id="KW-0449">Lipoprotein</keyword>
<dbReference type="Gene3D" id="3.40.50.300">
    <property type="entry name" value="P-loop containing nucleotide triphosphate hydrolases"/>
    <property type="match status" value="1"/>
</dbReference>
<dbReference type="InterPro" id="IPR005225">
    <property type="entry name" value="Small_GTP-bd"/>
</dbReference>
<feature type="binding site" evidence="11">
    <location>
        <position position="108"/>
    </location>
    <ligand>
        <name>GTP</name>
        <dbReference type="ChEBI" id="CHEBI:37565"/>
    </ligand>
</feature>
<dbReference type="OMA" id="EGMEWVC"/>
<proteinExistence type="inferred from homology"/>
<dbReference type="FunFam" id="3.40.50.300:FF:000281">
    <property type="entry name" value="ADP-ribosylation factor-like protein 3"/>
    <property type="match status" value="1"/>
</dbReference>
<dbReference type="SMART" id="SM00175">
    <property type="entry name" value="RAB"/>
    <property type="match status" value="1"/>
</dbReference>
<comment type="similarity">
    <text evidence="2 13">Belongs to the small GTPase superfamily. Arf family.</text>
</comment>
<dbReference type="Pfam" id="PF00025">
    <property type="entry name" value="Arf"/>
    <property type="match status" value="1"/>
</dbReference>
<dbReference type="eggNOG" id="KOG0074">
    <property type="taxonomic scope" value="Eukaryota"/>
</dbReference>
<accession>A0A067R089</accession>
<keyword evidence="8 11" id="KW-0342">GTP-binding</keyword>
<dbReference type="GO" id="GO:0015031">
    <property type="term" value="P:protein transport"/>
    <property type="evidence" value="ECO:0007669"/>
    <property type="project" value="UniProtKB-KW"/>
</dbReference>
<evidence type="ECO:0000256" key="5">
    <source>
        <dbReference type="ARBA" id="ARBA00022741"/>
    </source>
</evidence>
<keyword evidence="5 11" id="KW-0547">Nucleotide-binding</keyword>
<evidence type="ECO:0000313" key="15">
    <source>
        <dbReference type="Proteomes" id="UP000027135"/>
    </source>
</evidence>
<reference evidence="14 15" key="1">
    <citation type="journal article" date="2014" name="Nat. Commun.">
        <title>Molecular traces of alternative social organization in a termite genome.</title>
        <authorList>
            <person name="Terrapon N."/>
            <person name="Li C."/>
            <person name="Robertson H.M."/>
            <person name="Ji L."/>
            <person name="Meng X."/>
            <person name="Booth W."/>
            <person name="Chen Z."/>
            <person name="Childers C.P."/>
            <person name="Glastad K.M."/>
            <person name="Gokhale K."/>
            <person name="Gowin J."/>
            <person name="Gronenberg W."/>
            <person name="Hermansen R.A."/>
            <person name="Hu H."/>
            <person name="Hunt B.G."/>
            <person name="Huylmans A.K."/>
            <person name="Khalil S.M."/>
            <person name="Mitchell R.D."/>
            <person name="Munoz-Torres M.C."/>
            <person name="Mustard J.A."/>
            <person name="Pan H."/>
            <person name="Reese J.T."/>
            <person name="Scharf M.E."/>
            <person name="Sun F."/>
            <person name="Vogel H."/>
            <person name="Xiao J."/>
            <person name="Yang W."/>
            <person name="Yang Z."/>
            <person name="Yang Z."/>
            <person name="Zhou J."/>
            <person name="Zhu J."/>
            <person name="Brent C.S."/>
            <person name="Elsik C.G."/>
            <person name="Goodisman M.A."/>
            <person name="Liberles D.A."/>
            <person name="Roe R.M."/>
            <person name="Vargo E.L."/>
            <person name="Vilcinskas A."/>
            <person name="Wang J."/>
            <person name="Bornberg-Bauer E."/>
            <person name="Korb J."/>
            <person name="Zhang G."/>
            <person name="Liebig J."/>
        </authorList>
    </citation>
    <scope>NUCLEOTIDE SEQUENCE [LARGE SCALE GENOMIC DNA]</scope>
    <source>
        <tissue evidence="14">Whole organism</tissue>
    </source>
</reference>
<evidence type="ECO:0000256" key="9">
    <source>
        <dbReference type="ARBA" id="ARBA00023288"/>
    </source>
</evidence>
<dbReference type="PRINTS" id="PR00328">
    <property type="entry name" value="SAR1GTPBP"/>
</dbReference>
<keyword evidence="12" id="KW-0460">Magnesium</keyword>
<dbReference type="GO" id="GO:0051649">
    <property type="term" value="P:establishment of localization in cell"/>
    <property type="evidence" value="ECO:0007669"/>
    <property type="project" value="UniProtKB-ARBA"/>
</dbReference>
<evidence type="ECO:0000256" key="3">
    <source>
        <dbReference type="ARBA" id="ARBA00022448"/>
    </source>
</evidence>
<feature type="binding site" evidence="11">
    <location>
        <begin position="164"/>
        <end position="167"/>
    </location>
    <ligand>
        <name>GTP</name>
        <dbReference type="ChEBI" id="CHEBI:37565"/>
    </ligand>
</feature>
<evidence type="ECO:0000256" key="12">
    <source>
        <dbReference type="PIRSR" id="PIRSR606689-2"/>
    </source>
</evidence>
<evidence type="ECO:0000256" key="8">
    <source>
        <dbReference type="ARBA" id="ARBA00023134"/>
    </source>
</evidence>